<comment type="caution">
    <text evidence="1">The sequence shown here is derived from an EMBL/GenBank/DDBJ whole genome shotgun (WGS) entry which is preliminary data.</text>
</comment>
<dbReference type="EMBL" id="MU155190">
    <property type="protein sequence ID" value="KAF9480702.1"/>
    <property type="molecule type" value="Genomic_DNA"/>
</dbReference>
<organism evidence="1 2">
    <name type="scientific">Pholiota conissans</name>
    <dbReference type="NCBI Taxonomy" id="109636"/>
    <lineage>
        <taxon>Eukaryota</taxon>
        <taxon>Fungi</taxon>
        <taxon>Dikarya</taxon>
        <taxon>Basidiomycota</taxon>
        <taxon>Agaricomycotina</taxon>
        <taxon>Agaricomycetes</taxon>
        <taxon>Agaricomycetidae</taxon>
        <taxon>Agaricales</taxon>
        <taxon>Agaricineae</taxon>
        <taxon>Strophariaceae</taxon>
        <taxon>Pholiota</taxon>
    </lineage>
</organism>
<sequence length="225" mass="26916">MAVTPTMVLTGCSMKENMSPLTPTTFSVQHHIENKFYISKQIRWAAVYEMYDFCKIRGLREVWGYMWASWYCPKMWDLWARSTTTYLSRLRTTMAVENFWRQLKHNYLHNIARPRLDHLIWIRVGRSRPLTTYQRAFKKATCANTLSKLSCHQIHGSFEKWFDVVLFLFIGTHASLQKACLFRTTLTSRRRRKENPSNIWGSLRRRRSNVLSRTHWYHMRSLISA</sequence>
<name>A0A9P5Z3B9_9AGAR</name>
<evidence type="ECO:0000313" key="2">
    <source>
        <dbReference type="Proteomes" id="UP000807469"/>
    </source>
</evidence>
<gene>
    <name evidence="1" type="ORF">BDN70DRAFT_877273</name>
</gene>
<dbReference type="Proteomes" id="UP000807469">
    <property type="component" value="Unassembled WGS sequence"/>
</dbReference>
<dbReference type="OrthoDB" id="3262412at2759"/>
<protein>
    <submittedName>
        <fullName evidence="1">Uncharacterized protein</fullName>
    </submittedName>
</protein>
<keyword evidence="2" id="KW-1185">Reference proteome</keyword>
<reference evidence="1" key="1">
    <citation type="submission" date="2020-11" db="EMBL/GenBank/DDBJ databases">
        <authorList>
            <consortium name="DOE Joint Genome Institute"/>
            <person name="Ahrendt S."/>
            <person name="Riley R."/>
            <person name="Andreopoulos W."/>
            <person name="Labutti K."/>
            <person name="Pangilinan J."/>
            <person name="Ruiz-Duenas F.J."/>
            <person name="Barrasa J.M."/>
            <person name="Sanchez-Garcia M."/>
            <person name="Camarero S."/>
            <person name="Miyauchi S."/>
            <person name="Serrano A."/>
            <person name="Linde D."/>
            <person name="Babiker R."/>
            <person name="Drula E."/>
            <person name="Ayuso-Fernandez I."/>
            <person name="Pacheco R."/>
            <person name="Padilla G."/>
            <person name="Ferreira P."/>
            <person name="Barriuso J."/>
            <person name="Kellner H."/>
            <person name="Castanera R."/>
            <person name="Alfaro M."/>
            <person name="Ramirez L."/>
            <person name="Pisabarro A.G."/>
            <person name="Kuo A."/>
            <person name="Tritt A."/>
            <person name="Lipzen A."/>
            <person name="He G."/>
            <person name="Yan M."/>
            <person name="Ng V."/>
            <person name="Cullen D."/>
            <person name="Martin F."/>
            <person name="Rosso M.-N."/>
            <person name="Henrissat B."/>
            <person name="Hibbett D."/>
            <person name="Martinez A.T."/>
            <person name="Grigoriev I.V."/>
        </authorList>
    </citation>
    <scope>NUCLEOTIDE SEQUENCE</scope>
    <source>
        <strain evidence="1">CIRM-BRFM 674</strain>
    </source>
</reference>
<evidence type="ECO:0000313" key="1">
    <source>
        <dbReference type="EMBL" id="KAF9480702.1"/>
    </source>
</evidence>
<accession>A0A9P5Z3B9</accession>
<dbReference type="AlphaFoldDB" id="A0A9P5Z3B9"/>
<proteinExistence type="predicted"/>